<comment type="caution">
    <text evidence="5">The sequence shown here is derived from an EMBL/GenBank/DDBJ whole genome shotgun (WGS) entry which is preliminary data.</text>
</comment>
<keyword evidence="6" id="KW-1185">Reference proteome</keyword>
<evidence type="ECO:0000256" key="3">
    <source>
        <dbReference type="ARBA" id="ARBA00029321"/>
    </source>
</evidence>
<sequence>MDKITLDYSHVLKFIEKYEIASLRKKVNLCHDMLHKRAGKHKQCLGWVDFTNNFDINEFEMIRVAAERIKNQSDVFIVVGIGGSYLGARAAIEMLNHSFYNDLPKNKRKGPKIYFAGHNMSSTYFNNLLDIIEDQDVCINVISKSGTTTEPAIAFRILKEYMENKYGKNEASKRIYVTTDKNKGALKKLADQEGYETFVVPDDIGGRYSVLTPVGLLPMAVAGIDIHEVIKGAKMAYSDLSSKSIEQNPSYQYAVIRNILYSKGKTTEILVNYEPNLFYFGEWFKQLLGESEGKQGKGIFPTSMNFVTDLHSMGQYVQQGRRNIFETVLNVEKSKEEVLIKEVNDNIDELNYLSGKKLDFINKKAMEGALSAHVDGGVPNLIINIPEISPYYFGYLSYFFMKACGMSGYLLGVNPFNQPGVEVYKRNLFKLLGKSGYEEEYKVEIIPMYDENLS</sequence>
<dbReference type="Proteomes" id="UP000779508">
    <property type="component" value="Unassembled WGS sequence"/>
</dbReference>
<evidence type="ECO:0000313" key="6">
    <source>
        <dbReference type="Proteomes" id="UP000779508"/>
    </source>
</evidence>
<evidence type="ECO:0000256" key="1">
    <source>
        <dbReference type="ARBA" id="ARBA00004926"/>
    </source>
</evidence>
<proteinExistence type="inferred from homology"/>
<keyword evidence="4 5" id="KW-0413">Isomerase</keyword>
<dbReference type="RefSeq" id="WP_216416731.1">
    <property type="nucleotide sequence ID" value="NZ_JAHLQK010000003.1"/>
</dbReference>
<comment type="similarity">
    <text evidence="2 4">Belongs to the GPI family.</text>
</comment>
<dbReference type="PANTHER" id="PTHR11469">
    <property type="entry name" value="GLUCOSE-6-PHOSPHATE ISOMERASE"/>
    <property type="match status" value="1"/>
</dbReference>
<name>A0ABS6G2I2_9FIRM</name>
<organism evidence="5 6">
    <name type="scientific">Alkaliphilus flagellatus</name>
    <dbReference type="NCBI Taxonomy" id="2841507"/>
    <lineage>
        <taxon>Bacteria</taxon>
        <taxon>Bacillati</taxon>
        <taxon>Bacillota</taxon>
        <taxon>Clostridia</taxon>
        <taxon>Peptostreptococcales</taxon>
        <taxon>Natronincolaceae</taxon>
        <taxon>Alkaliphilus</taxon>
    </lineage>
</organism>
<protein>
    <recommendedName>
        <fullName evidence="4">Glucose-6-phosphate isomerase</fullName>
        <shortName evidence="4">GPI</shortName>
        <ecNumber evidence="4">5.3.1.9</ecNumber>
    </recommendedName>
    <alternativeName>
        <fullName evidence="4">Phosphoglucose isomerase</fullName>
        <shortName evidence="4">PGI</shortName>
    </alternativeName>
    <alternativeName>
        <fullName evidence="4">Phosphohexose isomerase</fullName>
        <shortName evidence="4">PHI</shortName>
    </alternativeName>
</protein>
<dbReference type="CDD" id="cd05016">
    <property type="entry name" value="SIS_PGI_2"/>
    <property type="match status" value="1"/>
</dbReference>
<keyword evidence="4" id="KW-0312">Gluconeogenesis</keyword>
<gene>
    <name evidence="4" type="primary">pgi</name>
    <name evidence="5" type="ORF">KQI88_09620</name>
</gene>
<dbReference type="PANTHER" id="PTHR11469:SF1">
    <property type="entry name" value="GLUCOSE-6-PHOSPHATE ISOMERASE"/>
    <property type="match status" value="1"/>
</dbReference>
<feature type="active site" evidence="4">
    <location>
        <position position="425"/>
    </location>
</feature>
<keyword evidence="4" id="KW-0324">Glycolysis</keyword>
<feature type="active site" description="Proton donor" evidence="4">
    <location>
        <position position="290"/>
    </location>
</feature>
<dbReference type="PROSITE" id="PS51463">
    <property type="entry name" value="P_GLUCOSE_ISOMERASE_3"/>
    <property type="match status" value="1"/>
</dbReference>
<dbReference type="PROSITE" id="PS00174">
    <property type="entry name" value="P_GLUCOSE_ISOMERASE_2"/>
    <property type="match status" value="1"/>
</dbReference>
<dbReference type="NCBIfam" id="NF010697">
    <property type="entry name" value="PRK14097.1"/>
    <property type="match status" value="1"/>
</dbReference>
<keyword evidence="4" id="KW-0963">Cytoplasm</keyword>
<evidence type="ECO:0000256" key="2">
    <source>
        <dbReference type="ARBA" id="ARBA00006604"/>
    </source>
</evidence>
<dbReference type="CDD" id="cd05015">
    <property type="entry name" value="SIS_PGI_1"/>
    <property type="match status" value="1"/>
</dbReference>
<dbReference type="InterPro" id="IPR035482">
    <property type="entry name" value="SIS_PGI_2"/>
</dbReference>
<comment type="pathway">
    <text evidence="1 4">Carbohydrate degradation; glycolysis; D-glyceraldehyde 3-phosphate and glycerone phosphate from D-glucose: step 2/4.</text>
</comment>
<reference evidence="5 6" key="1">
    <citation type="submission" date="2021-06" db="EMBL/GenBank/DDBJ databases">
        <authorList>
            <person name="Sun Q."/>
            <person name="Li D."/>
        </authorList>
    </citation>
    <scope>NUCLEOTIDE SEQUENCE [LARGE SCALE GENOMIC DNA]</scope>
    <source>
        <strain evidence="5 6">MSJ-5</strain>
    </source>
</reference>
<dbReference type="EC" id="5.3.1.9" evidence="4"/>
<dbReference type="InterPro" id="IPR018189">
    <property type="entry name" value="Phosphoglucose_isomerase_CS"/>
</dbReference>
<accession>A0ABS6G2I2</accession>
<dbReference type="PROSITE" id="PS00765">
    <property type="entry name" value="P_GLUCOSE_ISOMERASE_1"/>
    <property type="match status" value="1"/>
</dbReference>
<comment type="caution">
    <text evidence="4">Lacks conserved residue(s) required for the propagation of feature annotation.</text>
</comment>
<dbReference type="InterPro" id="IPR001672">
    <property type="entry name" value="G6P_Isomerase"/>
</dbReference>
<dbReference type="Pfam" id="PF00342">
    <property type="entry name" value="PGI"/>
    <property type="match status" value="1"/>
</dbReference>
<dbReference type="GO" id="GO:0004347">
    <property type="term" value="F:glucose-6-phosphate isomerase activity"/>
    <property type="evidence" value="ECO:0007669"/>
    <property type="project" value="UniProtKB-EC"/>
</dbReference>
<evidence type="ECO:0000256" key="4">
    <source>
        <dbReference type="HAMAP-Rule" id="MF_00473"/>
    </source>
</evidence>
<comment type="subcellular location">
    <subcellularLocation>
        <location evidence="4">Cytoplasm</location>
    </subcellularLocation>
</comment>
<comment type="catalytic activity">
    <reaction evidence="3 4">
        <text>alpha-D-glucose 6-phosphate = beta-D-fructose 6-phosphate</text>
        <dbReference type="Rhea" id="RHEA:11816"/>
        <dbReference type="ChEBI" id="CHEBI:57634"/>
        <dbReference type="ChEBI" id="CHEBI:58225"/>
        <dbReference type="EC" id="5.3.1.9"/>
    </reaction>
</comment>
<comment type="pathway">
    <text evidence="4">Carbohydrate biosynthesis; gluconeogenesis.</text>
</comment>
<dbReference type="EMBL" id="JAHLQK010000003">
    <property type="protein sequence ID" value="MBU5676677.1"/>
    <property type="molecule type" value="Genomic_DNA"/>
</dbReference>
<evidence type="ECO:0000313" key="5">
    <source>
        <dbReference type="EMBL" id="MBU5676677.1"/>
    </source>
</evidence>
<dbReference type="HAMAP" id="MF_00473">
    <property type="entry name" value="G6P_isomerase"/>
    <property type="match status" value="1"/>
</dbReference>
<comment type="function">
    <text evidence="4">Catalyzes the reversible isomerization of glucose-6-phosphate to fructose-6-phosphate.</text>
</comment>
<dbReference type="InterPro" id="IPR035476">
    <property type="entry name" value="SIS_PGI_1"/>
</dbReference>